<protein>
    <submittedName>
        <fullName evidence="2">Agmatine deiminase</fullName>
    </submittedName>
</protein>
<accession>A0ABQ6HF35</accession>
<dbReference type="Pfam" id="PF04371">
    <property type="entry name" value="PAD_porph"/>
    <property type="match status" value="1"/>
</dbReference>
<dbReference type="SUPFAM" id="SSF55909">
    <property type="entry name" value="Pentein"/>
    <property type="match status" value="1"/>
</dbReference>
<keyword evidence="1" id="KW-0378">Hydrolase</keyword>
<evidence type="ECO:0000313" key="3">
    <source>
        <dbReference type="Proteomes" id="UP001157134"/>
    </source>
</evidence>
<proteinExistence type="predicted"/>
<keyword evidence="3" id="KW-1185">Reference proteome</keyword>
<sequence>MLTWPHKETDWQPILEKVEPVFVDICIAITKHQKLVIVCHDDSIKHHVTHLLAQANVLVSNNVLFIISPSNDTWARDHGPITLVSSDDIKALDFTFNGWGNKFASSLDNQINQALFKHQDIKLDSHQVIDFVLEGGAIESDGQGHLLTTAKCIFNPNRNPNYTHEQISKHLLTTLGLDQALVLNHGDIIGDDTDAHIDTLCRFAPNNTILYTKCYREEDEHFPELTLMERELTQFETKHGEKFNLVPLPLPAAKYNSEGDRLPATYANFLIINNAVLVPTYQDENDRKALEKIAIAFPDRQIIGIDCLAIIEQFGSLHCLTMQLPKGYLN</sequence>
<evidence type="ECO:0000313" key="2">
    <source>
        <dbReference type="EMBL" id="GLX86711.1"/>
    </source>
</evidence>
<name>A0ABQ6HF35_9GAMM</name>
<organism evidence="2 3">
    <name type="scientific">Thalassotalea loyana</name>
    <dbReference type="NCBI Taxonomy" id="280483"/>
    <lineage>
        <taxon>Bacteria</taxon>
        <taxon>Pseudomonadati</taxon>
        <taxon>Pseudomonadota</taxon>
        <taxon>Gammaproteobacteria</taxon>
        <taxon>Alteromonadales</taxon>
        <taxon>Colwelliaceae</taxon>
        <taxon>Thalassotalea</taxon>
    </lineage>
</organism>
<evidence type="ECO:0000256" key="1">
    <source>
        <dbReference type="ARBA" id="ARBA00022801"/>
    </source>
</evidence>
<dbReference type="PANTHER" id="PTHR31377:SF0">
    <property type="entry name" value="AGMATINE DEIMINASE-RELATED"/>
    <property type="match status" value="1"/>
</dbReference>
<comment type="caution">
    <text evidence="2">The sequence shown here is derived from an EMBL/GenBank/DDBJ whole genome shotgun (WGS) entry which is preliminary data.</text>
</comment>
<dbReference type="EMBL" id="BSSV01000007">
    <property type="protein sequence ID" value="GLX86711.1"/>
    <property type="molecule type" value="Genomic_DNA"/>
</dbReference>
<reference evidence="2 3" key="1">
    <citation type="submission" date="2023-03" db="EMBL/GenBank/DDBJ databases">
        <title>Thalassotalea loyana LMG 22536T draft genome sequence.</title>
        <authorList>
            <person name="Sawabe T."/>
        </authorList>
    </citation>
    <scope>NUCLEOTIDE SEQUENCE [LARGE SCALE GENOMIC DNA]</scope>
    <source>
        <strain evidence="2 3">LMG 22536</strain>
    </source>
</reference>
<dbReference type="InterPro" id="IPR007466">
    <property type="entry name" value="Peptidyl-Arg-deiminase_porph"/>
</dbReference>
<dbReference type="Proteomes" id="UP001157134">
    <property type="component" value="Unassembled WGS sequence"/>
</dbReference>
<gene>
    <name evidence="2" type="primary">aguA</name>
    <name evidence="2" type="ORF">tloyanaT_29640</name>
</gene>
<dbReference type="PANTHER" id="PTHR31377">
    <property type="entry name" value="AGMATINE DEIMINASE-RELATED"/>
    <property type="match status" value="1"/>
</dbReference>
<dbReference type="Gene3D" id="3.75.10.10">
    <property type="entry name" value="L-arginine/glycine Amidinotransferase, Chain A"/>
    <property type="match status" value="1"/>
</dbReference>